<evidence type="ECO:0000313" key="2">
    <source>
        <dbReference type="EMBL" id="MPM32090.1"/>
    </source>
</evidence>
<gene>
    <name evidence="2" type="ORF">SDC9_78649</name>
</gene>
<feature type="region of interest" description="Disordered" evidence="1">
    <location>
        <begin position="217"/>
        <end position="266"/>
    </location>
</feature>
<feature type="compositionally biased region" description="Basic and acidic residues" evidence="1">
    <location>
        <begin position="248"/>
        <end position="263"/>
    </location>
</feature>
<accession>A0A644YU22</accession>
<organism evidence="2">
    <name type="scientific">bioreactor metagenome</name>
    <dbReference type="NCBI Taxonomy" id="1076179"/>
    <lineage>
        <taxon>unclassified sequences</taxon>
        <taxon>metagenomes</taxon>
        <taxon>ecological metagenomes</taxon>
    </lineage>
</organism>
<feature type="region of interest" description="Disordered" evidence="1">
    <location>
        <begin position="441"/>
        <end position="465"/>
    </location>
</feature>
<protein>
    <submittedName>
        <fullName evidence="2">Uncharacterized protein</fullName>
    </submittedName>
</protein>
<name>A0A644YU22_9ZZZZ</name>
<feature type="region of interest" description="Disordered" evidence="1">
    <location>
        <begin position="53"/>
        <end position="92"/>
    </location>
</feature>
<dbReference type="AlphaFoldDB" id="A0A644YU22"/>
<reference evidence="2" key="1">
    <citation type="submission" date="2019-08" db="EMBL/GenBank/DDBJ databases">
        <authorList>
            <person name="Kucharzyk K."/>
            <person name="Murdoch R.W."/>
            <person name="Higgins S."/>
            <person name="Loffler F."/>
        </authorList>
    </citation>
    <scope>NUCLEOTIDE SEQUENCE</scope>
</reference>
<sequence>MRLDLQQVLATVGDHRAERHRPGGVVDVERDGDLVVGAAGLAGALEDDRLVGHRDHRDVGPDQPGMAPAQTDQGLVHEQDRPAQQGQVLRPGRHRRADLVVTARTVLLGADEPLLVAVVDRRDAGQHRQQHHGVAEVTVVVQPAADPGDVVVADERLRHEGPQELLVAFHGMGQLPQVGVVERGPDRLPQLVLGEAVQARPGDEVGQVAVDHLAAQPGLGEVGPDPRGDRGPGLRPGGVRGVEAPPVDAERQPVLHHGDHVVTDGRGGQLELGQVEVALEAADVAVDPLHPGAVRGARPGGLGPDHRRVAPGDMVEDTVEDDPDTAAVRLVDQSAQVGLVTQPRIDPVVVHGVVPVRDGGEDRPQQQAVAADRDQVVQPVDQVVEAVVDDIAGDRRTFRPGEPEGVAVPPHGVVDPGWLAHGHVPSLVMWESSHFLTMWNGQTHRGRSGGRMRPIDTGGQERCGSGASVHVLHRRRPVRITPARKPPVDRPTRSGPFC</sequence>
<proteinExistence type="predicted"/>
<evidence type="ECO:0000256" key="1">
    <source>
        <dbReference type="SAM" id="MobiDB-lite"/>
    </source>
</evidence>
<comment type="caution">
    <text evidence="2">The sequence shown here is derived from an EMBL/GenBank/DDBJ whole genome shotgun (WGS) entry which is preliminary data.</text>
</comment>
<dbReference type="EMBL" id="VSSQ01006265">
    <property type="protein sequence ID" value="MPM32090.1"/>
    <property type="molecule type" value="Genomic_DNA"/>
</dbReference>